<dbReference type="OrthoDB" id="9794834at2"/>
<evidence type="ECO:0000259" key="2">
    <source>
        <dbReference type="PROSITE" id="PS50943"/>
    </source>
</evidence>
<dbReference type="Gene3D" id="1.10.260.40">
    <property type="entry name" value="lambda repressor-like DNA-binding domains"/>
    <property type="match status" value="1"/>
</dbReference>
<dbReference type="Pfam" id="PF06114">
    <property type="entry name" value="Peptidase_M78"/>
    <property type="match status" value="1"/>
</dbReference>
<dbReference type="SMART" id="SM00530">
    <property type="entry name" value="HTH_XRE"/>
    <property type="match status" value="1"/>
</dbReference>
<dbReference type="CDD" id="cd00093">
    <property type="entry name" value="HTH_XRE"/>
    <property type="match status" value="1"/>
</dbReference>
<gene>
    <name evidence="3" type="ORF">FOB72_06110</name>
</gene>
<reference evidence="3 4" key="1">
    <citation type="submission" date="2019-09" db="EMBL/GenBank/DDBJ databases">
        <title>FDA dAtabase for Regulatory Grade micrObial Sequences (FDA-ARGOS): Supporting development and validation of Infectious Disease Dx tests.</title>
        <authorList>
            <person name="Sciortino C."/>
            <person name="Tallon L."/>
            <person name="Sadzewicz L."/>
            <person name="Vavikolanu K."/>
            <person name="Mehta A."/>
            <person name="Aluvathingal J."/>
            <person name="Nadendla S."/>
            <person name="Nandy P."/>
            <person name="Geyer C."/>
            <person name="Yan Y."/>
            <person name="Sichtig H."/>
        </authorList>
    </citation>
    <scope>NUCLEOTIDE SEQUENCE [LARGE SCALE GENOMIC DNA]</scope>
    <source>
        <strain evidence="3 4">FDAARGOS_664</strain>
    </source>
</reference>
<dbReference type="Gene3D" id="1.10.10.2910">
    <property type="match status" value="1"/>
</dbReference>
<dbReference type="PANTHER" id="PTHR43236:SF1">
    <property type="entry name" value="BLL7220 PROTEIN"/>
    <property type="match status" value="1"/>
</dbReference>
<dbReference type="AlphaFoldDB" id="A0A5P2H1A8"/>
<dbReference type="RefSeq" id="WP_150371720.1">
    <property type="nucleotide sequence ID" value="NZ_CP044065.1"/>
</dbReference>
<evidence type="ECO:0000313" key="4">
    <source>
        <dbReference type="Proteomes" id="UP000322822"/>
    </source>
</evidence>
<dbReference type="GO" id="GO:0003677">
    <property type="term" value="F:DNA binding"/>
    <property type="evidence" value="ECO:0007669"/>
    <property type="project" value="InterPro"/>
</dbReference>
<evidence type="ECO:0000313" key="3">
    <source>
        <dbReference type="EMBL" id="QET01656.1"/>
    </source>
</evidence>
<dbReference type="SUPFAM" id="SSF47413">
    <property type="entry name" value="lambda repressor-like DNA-binding domains"/>
    <property type="match status" value="1"/>
</dbReference>
<proteinExistence type="inferred from homology"/>
<dbReference type="InterPro" id="IPR010982">
    <property type="entry name" value="Lambda_DNA-bd_dom_sf"/>
</dbReference>
<dbReference type="Pfam" id="PF01381">
    <property type="entry name" value="HTH_3"/>
    <property type="match status" value="1"/>
</dbReference>
<organism evidence="3 4">
    <name type="scientific">Cupriavidus pauculus</name>
    <dbReference type="NCBI Taxonomy" id="82633"/>
    <lineage>
        <taxon>Bacteria</taxon>
        <taxon>Pseudomonadati</taxon>
        <taxon>Pseudomonadota</taxon>
        <taxon>Betaproteobacteria</taxon>
        <taxon>Burkholderiales</taxon>
        <taxon>Burkholderiaceae</taxon>
        <taxon>Cupriavidus</taxon>
    </lineage>
</organism>
<dbReference type="InterPro" id="IPR052345">
    <property type="entry name" value="Rad_response_metalloprotease"/>
</dbReference>
<dbReference type="PROSITE" id="PS50943">
    <property type="entry name" value="HTH_CROC1"/>
    <property type="match status" value="1"/>
</dbReference>
<dbReference type="Proteomes" id="UP000322822">
    <property type="component" value="Chromosome 1"/>
</dbReference>
<dbReference type="InterPro" id="IPR010359">
    <property type="entry name" value="IrrE_HExxH"/>
</dbReference>
<dbReference type="PANTHER" id="PTHR43236">
    <property type="entry name" value="ANTITOXIN HIGA1"/>
    <property type="match status" value="1"/>
</dbReference>
<evidence type="ECO:0000256" key="1">
    <source>
        <dbReference type="ARBA" id="ARBA00007227"/>
    </source>
</evidence>
<protein>
    <submittedName>
        <fullName evidence="3">ImmA/IrrE family metallo-endopeptidase</fullName>
    </submittedName>
</protein>
<dbReference type="EMBL" id="CP044065">
    <property type="protein sequence ID" value="QET01656.1"/>
    <property type="molecule type" value="Genomic_DNA"/>
</dbReference>
<feature type="domain" description="HTH cro/C1-type" evidence="2">
    <location>
        <begin position="18"/>
        <end position="73"/>
    </location>
</feature>
<name>A0A5P2H1A8_9BURK</name>
<sequence>MTSPDFKATPARTMGARIRAARETRGLNQHQLSDALGFADRQTLSTIETGERKVQPAELVKLSQILERPLDWFIDLFVIEGEAQFSWRVSQSVTDSSLADYEAKIGLIVGLFRHLNIALNGPSKALGQFLRMPPNPAFEDAWRWGEAVAQELDLGPIPSEVLAERIETRLDIAVLHIDPDVCTNGTHAISGAMCRLPDLGVIVINRRESRVRRNFDVAHELFHALTWDALTPEHREDTDAKPVKRSRRIEQLADNFAAAVLMPTATLSQLIDPAGFTNTQHLAEVAKQLQVSTHALAFRLFNAKMIDKLTCQALCEQPPLAPRCASTPPKLLSASFVTLLHDGIARGHVSTRKAAKALSMTLEDLAELMRDYGKSVPFAI</sequence>
<dbReference type="InterPro" id="IPR001387">
    <property type="entry name" value="Cro/C1-type_HTH"/>
</dbReference>
<accession>A0A5P2H1A8</accession>
<comment type="similarity">
    <text evidence="1">Belongs to the short-chain fatty acyl-CoA assimilation regulator (ScfR) family.</text>
</comment>